<feature type="transmembrane region" description="Helical" evidence="1">
    <location>
        <begin position="89"/>
        <end position="108"/>
    </location>
</feature>
<name>A0A7C2K0M2_9PLAN</name>
<protein>
    <recommendedName>
        <fullName evidence="2">DUF5658 domain-containing protein</fullName>
    </recommendedName>
</protein>
<organism evidence="3">
    <name type="scientific">Schlesneria paludicola</name>
    <dbReference type="NCBI Taxonomy" id="360056"/>
    <lineage>
        <taxon>Bacteria</taxon>
        <taxon>Pseudomonadati</taxon>
        <taxon>Planctomycetota</taxon>
        <taxon>Planctomycetia</taxon>
        <taxon>Planctomycetales</taxon>
        <taxon>Planctomycetaceae</taxon>
        <taxon>Schlesneria</taxon>
    </lineage>
</organism>
<evidence type="ECO:0000259" key="2">
    <source>
        <dbReference type="Pfam" id="PF18902"/>
    </source>
</evidence>
<keyword evidence="1" id="KW-0812">Transmembrane</keyword>
<evidence type="ECO:0000313" key="3">
    <source>
        <dbReference type="EMBL" id="HEN15398.1"/>
    </source>
</evidence>
<dbReference type="InterPro" id="IPR043717">
    <property type="entry name" value="DUF5658"/>
</dbReference>
<gene>
    <name evidence="3" type="ORF">ENQ76_08025</name>
</gene>
<dbReference type="EMBL" id="DSOK01000233">
    <property type="protein sequence ID" value="HEN15398.1"/>
    <property type="molecule type" value="Genomic_DNA"/>
</dbReference>
<dbReference type="AlphaFoldDB" id="A0A7C2K0M2"/>
<feature type="domain" description="DUF5658" evidence="2">
    <location>
        <begin position="20"/>
        <end position="107"/>
    </location>
</feature>
<sequence length="117" mass="13102">MNPSSSAKRGVPAEHEYTQFVLVSALDVFATYLLLQHGGFRESNPLAQFFLHHWGVRGMVYFKFGMVAFICTIAYVVGQHRPKTARRLLQFATLVVGAVVVYSVVLFIRHGGHLPLL</sequence>
<comment type="caution">
    <text evidence="3">The sequence shown here is derived from an EMBL/GenBank/DDBJ whole genome shotgun (WGS) entry which is preliminary data.</text>
</comment>
<evidence type="ECO:0000256" key="1">
    <source>
        <dbReference type="SAM" id="Phobius"/>
    </source>
</evidence>
<feature type="transmembrane region" description="Helical" evidence="1">
    <location>
        <begin position="60"/>
        <end position="77"/>
    </location>
</feature>
<dbReference type="Pfam" id="PF18902">
    <property type="entry name" value="DUF5658"/>
    <property type="match status" value="1"/>
</dbReference>
<accession>A0A7C2K0M2</accession>
<keyword evidence="1" id="KW-0472">Membrane</keyword>
<reference evidence="3" key="1">
    <citation type="journal article" date="2020" name="mSystems">
        <title>Genome- and Community-Level Interaction Insights into Carbon Utilization and Element Cycling Functions of Hydrothermarchaeota in Hydrothermal Sediment.</title>
        <authorList>
            <person name="Zhou Z."/>
            <person name="Liu Y."/>
            <person name="Xu W."/>
            <person name="Pan J."/>
            <person name="Luo Z.H."/>
            <person name="Li M."/>
        </authorList>
    </citation>
    <scope>NUCLEOTIDE SEQUENCE [LARGE SCALE GENOMIC DNA]</scope>
    <source>
        <strain evidence="3">SpSt-339</strain>
    </source>
</reference>
<keyword evidence="1" id="KW-1133">Transmembrane helix</keyword>
<proteinExistence type="predicted"/>
<feature type="transmembrane region" description="Helical" evidence="1">
    <location>
        <begin position="20"/>
        <end position="40"/>
    </location>
</feature>